<reference evidence="2" key="1">
    <citation type="submission" date="2023-10" db="EMBL/GenBank/DDBJ databases">
        <authorList>
            <person name="Chen Y."/>
            <person name="Shah S."/>
            <person name="Dougan E. K."/>
            <person name="Thang M."/>
            <person name="Chan C."/>
        </authorList>
    </citation>
    <scope>NUCLEOTIDE SEQUENCE [LARGE SCALE GENOMIC DNA]</scope>
</reference>
<proteinExistence type="predicted"/>
<keyword evidence="3" id="KW-1185">Reference proteome</keyword>
<evidence type="ECO:0000313" key="3">
    <source>
        <dbReference type="Proteomes" id="UP001189429"/>
    </source>
</evidence>
<organism evidence="2 3">
    <name type="scientific">Prorocentrum cordatum</name>
    <dbReference type="NCBI Taxonomy" id="2364126"/>
    <lineage>
        <taxon>Eukaryota</taxon>
        <taxon>Sar</taxon>
        <taxon>Alveolata</taxon>
        <taxon>Dinophyceae</taxon>
        <taxon>Prorocentrales</taxon>
        <taxon>Prorocentraceae</taxon>
        <taxon>Prorocentrum</taxon>
    </lineage>
</organism>
<dbReference type="Proteomes" id="UP001189429">
    <property type="component" value="Unassembled WGS sequence"/>
</dbReference>
<name>A0ABN9Y652_9DINO</name>
<dbReference type="EMBL" id="CAUYUJ010021855">
    <property type="protein sequence ID" value="CAK0907439.1"/>
    <property type="molecule type" value="Genomic_DNA"/>
</dbReference>
<evidence type="ECO:0000313" key="2">
    <source>
        <dbReference type="EMBL" id="CAK0907439.1"/>
    </source>
</evidence>
<sequence>MEWCCEKEKIGCTTTTPKPYDCAAAEQNSKSAWSDSKTHWCCAHELRGCPPFNCSDTSSASSWSLAQSVYCCETANVGCTTTTTTTPPPYNCQEGLAQWMTEWPEDKKDGTGAALTRPGAARCSTATPRHRHRTSGRRSSRSGAARTSRSGARPPLPRPRPRLCSTA</sequence>
<gene>
    <name evidence="2" type="ORF">PCOR1329_LOCUS82447</name>
</gene>
<feature type="region of interest" description="Disordered" evidence="1">
    <location>
        <begin position="104"/>
        <end position="167"/>
    </location>
</feature>
<accession>A0ABN9Y652</accession>
<protein>
    <recommendedName>
        <fullName evidence="4">Cellulase</fullName>
    </recommendedName>
</protein>
<feature type="compositionally biased region" description="Low complexity" evidence="1">
    <location>
        <begin position="141"/>
        <end position="153"/>
    </location>
</feature>
<evidence type="ECO:0000256" key="1">
    <source>
        <dbReference type="SAM" id="MobiDB-lite"/>
    </source>
</evidence>
<comment type="caution">
    <text evidence="2">The sequence shown here is derived from an EMBL/GenBank/DDBJ whole genome shotgun (WGS) entry which is preliminary data.</text>
</comment>
<evidence type="ECO:0008006" key="4">
    <source>
        <dbReference type="Google" id="ProtNLM"/>
    </source>
</evidence>
<feature type="compositionally biased region" description="Basic residues" evidence="1">
    <location>
        <begin position="128"/>
        <end position="140"/>
    </location>
</feature>